<dbReference type="GeneID" id="43584707"/>
<proteinExistence type="predicted"/>
<evidence type="ECO:0000256" key="2">
    <source>
        <dbReference type="ARBA" id="ARBA00022692"/>
    </source>
</evidence>
<dbReference type="Proteomes" id="UP000398389">
    <property type="component" value="Unassembled WGS sequence"/>
</dbReference>
<sequence>MPFIKALLWHSYRVFRLKTIIVIFCINFFIYLLWPLGPQYTNFLEKSLRPAPLYSFDPSESLKSLKTLGSQYSFQWGDWADLSHLYDNAKSKKKNSGRFRKTPVESSPICDYEKYFGIIKKRPTFGSRTTGYFVNCNGDNYLQFHSSIPARMVLLNPSVHPQIRHHQQPEIKQVDDDTNYVFPALIDDESLYGAEESTSKRYGPEGNFTTSTTTLDKIDDYHFLPIPENRYELDPKINLAAVLNMLDQNQEEEEEEGEGEAKLKSTGFFSWLFKSSPSSSLAHLRQSLPWLPSPRIANLYRMSESELVYRVQKSIDEEASLQPLHPELTVPQTAIEERMFITQEMAEPYLDFIPSNWKMPNYKVLTSQGIQGSNSQEPKLEDLYHARLVKEEHDKAPIADKYFHEYGRGSDAFHSDFRFYHHSPTEPVKQKNMHYLFRAWSKFAQQEGIVSWLAHGTLISWYWNGISMPWDNDFDIQMSIAELDRVARKYNNTLIIDEETINSDKNIDENNNEVSTGRGVYLLDVSPHYIDRTMGNKENVIDARFIDTKTGMFIDITGIAQNNNDTTLYGCKNNHFYKKEELYPLRLTLFEGAPIYVPNEYQKILDDEYDRWKLPIFQTYMYNREINLWVNKLMCRVRRDHLQTLEDKYQSSTRTEFLDNIVKSASETPYDGHENVYCERDHIYDMFESVNHITILHQREMAFIDEVLEMDSHLAAEVKSSRKIPKRDFMSLNQEEKSQLAKLITMQPPAFKRY</sequence>
<dbReference type="Pfam" id="PF04991">
    <property type="entry name" value="LicD"/>
    <property type="match status" value="2"/>
</dbReference>
<evidence type="ECO:0000256" key="3">
    <source>
        <dbReference type="ARBA" id="ARBA00022989"/>
    </source>
</evidence>
<dbReference type="InterPro" id="IPR007074">
    <property type="entry name" value="LicD/FKTN/FKRP_NTP_transf"/>
</dbReference>
<keyword evidence="4 5" id="KW-0472">Membrane</keyword>
<dbReference type="PANTHER" id="PTHR15407">
    <property type="entry name" value="FUKUTIN-RELATED"/>
    <property type="match status" value="1"/>
</dbReference>
<dbReference type="InterPro" id="IPR009644">
    <property type="entry name" value="FKTN/MNN4/W02B3.4-1"/>
</dbReference>
<organism evidence="7 8">
    <name type="scientific">Magnusiomyces paraingens</name>
    <dbReference type="NCBI Taxonomy" id="2606893"/>
    <lineage>
        <taxon>Eukaryota</taxon>
        <taxon>Fungi</taxon>
        <taxon>Dikarya</taxon>
        <taxon>Ascomycota</taxon>
        <taxon>Saccharomycotina</taxon>
        <taxon>Dipodascomycetes</taxon>
        <taxon>Dipodascales</taxon>
        <taxon>Dipodascaceae</taxon>
        <taxon>Magnusiomyces</taxon>
    </lineage>
</organism>
<keyword evidence="2 5" id="KW-0812">Transmembrane</keyword>
<evidence type="ECO:0000313" key="8">
    <source>
        <dbReference type="Proteomes" id="UP000398389"/>
    </source>
</evidence>
<dbReference type="AlphaFoldDB" id="A0A5E8C4D8"/>
<evidence type="ECO:0000259" key="6">
    <source>
        <dbReference type="Pfam" id="PF04991"/>
    </source>
</evidence>
<comment type="subcellular location">
    <subcellularLocation>
        <location evidence="1">Membrane</location>
        <topology evidence="1">Single-pass membrane protein</topology>
    </subcellularLocation>
</comment>
<evidence type="ECO:0000313" key="7">
    <source>
        <dbReference type="EMBL" id="VVT57835.1"/>
    </source>
</evidence>
<dbReference type="OrthoDB" id="444255at2759"/>
<dbReference type="PANTHER" id="PTHR15407:SF28">
    <property type="entry name" value="RIBITOL-5-PHOSPHATE TRANSFERASE FKTN"/>
    <property type="match status" value="1"/>
</dbReference>
<dbReference type="EMBL" id="CABVLU010000005">
    <property type="protein sequence ID" value="VVT57835.1"/>
    <property type="molecule type" value="Genomic_DNA"/>
</dbReference>
<dbReference type="GO" id="GO:0016020">
    <property type="term" value="C:membrane"/>
    <property type="evidence" value="ECO:0007669"/>
    <property type="project" value="UniProtKB-SubCell"/>
</dbReference>
<keyword evidence="3 5" id="KW-1133">Transmembrane helix</keyword>
<feature type="domain" description="LicD/FKTN/FKRP nucleotidyltransferase" evidence="6">
    <location>
        <begin position="445"/>
        <end position="564"/>
    </location>
</feature>
<evidence type="ECO:0000256" key="5">
    <source>
        <dbReference type="SAM" id="Phobius"/>
    </source>
</evidence>
<evidence type="ECO:0000256" key="1">
    <source>
        <dbReference type="ARBA" id="ARBA00004167"/>
    </source>
</evidence>
<feature type="domain" description="LicD/FKTN/FKRP nucleotidyltransferase" evidence="6">
    <location>
        <begin position="570"/>
        <end position="609"/>
    </location>
</feature>
<feature type="transmembrane region" description="Helical" evidence="5">
    <location>
        <begin position="20"/>
        <end position="37"/>
    </location>
</feature>
<reference evidence="7 8" key="1">
    <citation type="submission" date="2019-09" db="EMBL/GenBank/DDBJ databases">
        <authorList>
            <person name="Brejova B."/>
        </authorList>
    </citation>
    <scope>NUCLEOTIDE SEQUENCE [LARGE SCALE GENOMIC DNA]</scope>
</reference>
<gene>
    <name evidence="7" type="ORF">SAPINGB_P005893</name>
</gene>
<dbReference type="RefSeq" id="XP_031856498.1">
    <property type="nucleotide sequence ID" value="XM_032000607.1"/>
</dbReference>
<protein>
    <recommendedName>
        <fullName evidence="6">LicD/FKTN/FKRP nucleotidyltransferase domain-containing protein</fullName>
    </recommendedName>
</protein>
<keyword evidence="8" id="KW-1185">Reference proteome</keyword>
<accession>A0A5E8C4D8</accession>
<dbReference type="GO" id="GO:0009100">
    <property type="term" value="P:glycoprotein metabolic process"/>
    <property type="evidence" value="ECO:0007669"/>
    <property type="project" value="UniProtKB-ARBA"/>
</dbReference>
<name>A0A5E8C4D8_9ASCO</name>
<evidence type="ECO:0000256" key="4">
    <source>
        <dbReference type="ARBA" id="ARBA00023136"/>
    </source>
</evidence>